<dbReference type="Pfam" id="PF13186">
    <property type="entry name" value="SPASM"/>
    <property type="match status" value="1"/>
</dbReference>
<sequence>MEMYYRKKNCGRSKGYSDIILSDREIIDVLIPECERLAKQYSTKIETIGSGNCGSGISGFAIEQKGDIYPCIFGVSDKTQCMGNILSDSLDDVWFNSVKLDKFRKLDEGFGYLAASASEELMEYEAVDLVVTKISILSFIQYDSYVQTLAENVQANIDKFYQIRGLQNSIKFYENSIISIEGSSGCNARCTFCAYNEDVGHGWYGRNVTEAAKDIHYLYEVHNITRFAFSDNEFGGNLYECSYRAKILADHLNDIRDKISIALNIRSEVLDADSILNFSNAGVKTFLIGIESFNERTLKKIFGKLVDQAHLHKVIKECDKNNIKTVTSYILWHPWQTIESIKFELDKIEKFGRYRIPQFLTNSILKVMPGTPIELKIKRDNLLKKSFFHRSFEFQDNNTKVLYNLLKTWYEENVYPTLRQLNDENKGDIRQIAELKIKEFEWLKQQLI</sequence>
<accession>A0A8S4QIH7</accession>
<dbReference type="SMART" id="SM00729">
    <property type="entry name" value="Elp3"/>
    <property type="match status" value="1"/>
</dbReference>
<dbReference type="EMBL" id="CAKXAJ010007522">
    <property type="protein sequence ID" value="CAH2210415.1"/>
    <property type="molecule type" value="Genomic_DNA"/>
</dbReference>
<organism evidence="7 8">
    <name type="scientific">Pararge aegeria aegeria</name>
    <dbReference type="NCBI Taxonomy" id="348720"/>
    <lineage>
        <taxon>Eukaryota</taxon>
        <taxon>Metazoa</taxon>
        <taxon>Ecdysozoa</taxon>
        <taxon>Arthropoda</taxon>
        <taxon>Hexapoda</taxon>
        <taxon>Insecta</taxon>
        <taxon>Pterygota</taxon>
        <taxon>Neoptera</taxon>
        <taxon>Endopterygota</taxon>
        <taxon>Lepidoptera</taxon>
        <taxon>Glossata</taxon>
        <taxon>Ditrysia</taxon>
        <taxon>Papilionoidea</taxon>
        <taxon>Nymphalidae</taxon>
        <taxon>Satyrinae</taxon>
        <taxon>Satyrini</taxon>
        <taxon>Parargina</taxon>
        <taxon>Pararge</taxon>
    </lineage>
</organism>
<dbReference type="SFLD" id="SFLDG01082">
    <property type="entry name" value="B12-binding_domain_containing"/>
    <property type="match status" value="1"/>
</dbReference>
<reference evidence="7" key="1">
    <citation type="submission" date="2022-03" db="EMBL/GenBank/DDBJ databases">
        <authorList>
            <person name="Lindestad O."/>
        </authorList>
    </citation>
    <scope>NUCLEOTIDE SEQUENCE</scope>
</reference>
<dbReference type="CDD" id="cd01335">
    <property type="entry name" value="Radical_SAM"/>
    <property type="match status" value="1"/>
</dbReference>
<dbReference type="Proteomes" id="UP000838756">
    <property type="component" value="Unassembled WGS sequence"/>
</dbReference>
<dbReference type="InterPro" id="IPR007197">
    <property type="entry name" value="rSAM"/>
</dbReference>
<dbReference type="Pfam" id="PF04055">
    <property type="entry name" value="Radical_SAM"/>
    <property type="match status" value="1"/>
</dbReference>
<evidence type="ECO:0000256" key="3">
    <source>
        <dbReference type="ARBA" id="ARBA00022723"/>
    </source>
</evidence>
<keyword evidence="8" id="KW-1185">Reference proteome</keyword>
<dbReference type="GO" id="GO:0046872">
    <property type="term" value="F:metal ion binding"/>
    <property type="evidence" value="ECO:0007669"/>
    <property type="project" value="UniProtKB-KW"/>
</dbReference>
<proteinExistence type="predicted"/>
<dbReference type="GO" id="GO:0051536">
    <property type="term" value="F:iron-sulfur cluster binding"/>
    <property type="evidence" value="ECO:0007669"/>
    <property type="project" value="UniProtKB-KW"/>
</dbReference>
<feature type="domain" description="Elp3/MiaA/NifB-like radical SAM core" evidence="6">
    <location>
        <begin position="176"/>
        <end position="396"/>
    </location>
</feature>
<dbReference type="InterPro" id="IPR013785">
    <property type="entry name" value="Aldolase_TIM"/>
</dbReference>
<gene>
    <name evidence="7" type="primary">jg12611</name>
    <name evidence="7" type="ORF">PAEG_LOCUS2320</name>
</gene>
<evidence type="ECO:0000256" key="5">
    <source>
        <dbReference type="ARBA" id="ARBA00023014"/>
    </source>
</evidence>
<name>A0A8S4QIH7_9NEOP</name>
<dbReference type="SFLD" id="SFLDS00029">
    <property type="entry name" value="Radical_SAM"/>
    <property type="match status" value="1"/>
</dbReference>
<evidence type="ECO:0000256" key="4">
    <source>
        <dbReference type="ARBA" id="ARBA00023004"/>
    </source>
</evidence>
<keyword evidence="4" id="KW-0408">Iron</keyword>
<dbReference type="SUPFAM" id="SSF102114">
    <property type="entry name" value="Radical SAM enzymes"/>
    <property type="match status" value="2"/>
</dbReference>
<dbReference type="InterPro" id="IPR051198">
    <property type="entry name" value="BchE-like"/>
</dbReference>
<dbReference type="PANTHER" id="PTHR43409">
    <property type="entry name" value="ANAEROBIC MAGNESIUM-PROTOPORPHYRIN IX MONOMETHYL ESTER CYCLASE-RELATED"/>
    <property type="match status" value="1"/>
</dbReference>
<protein>
    <submittedName>
        <fullName evidence="7">Jg12611 protein</fullName>
    </submittedName>
</protein>
<comment type="cofactor">
    <cofactor evidence="1">
        <name>[4Fe-4S] cluster</name>
        <dbReference type="ChEBI" id="CHEBI:49883"/>
    </cofactor>
</comment>
<evidence type="ECO:0000256" key="2">
    <source>
        <dbReference type="ARBA" id="ARBA00022691"/>
    </source>
</evidence>
<dbReference type="InterPro" id="IPR058240">
    <property type="entry name" value="rSAM_sf"/>
</dbReference>
<keyword evidence="5" id="KW-0411">Iron-sulfur</keyword>
<dbReference type="PANTHER" id="PTHR43409:SF7">
    <property type="entry name" value="BLL1977 PROTEIN"/>
    <property type="match status" value="1"/>
</dbReference>
<dbReference type="InterPro" id="IPR006638">
    <property type="entry name" value="Elp3/MiaA/NifB-like_rSAM"/>
</dbReference>
<keyword evidence="2" id="KW-0949">S-adenosyl-L-methionine</keyword>
<evidence type="ECO:0000256" key="1">
    <source>
        <dbReference type="ARBA" id="ARBA00001966"/>
    </source>
</evidence>
<comment type="caution">
    <text evidence="7">The sequence shown here is derived from an EMBL/GenBank/DDBJ whole genome shotgun (WGS) entry which is preliminary data.</text>
</comment>
<keyword evidence="3" id="KW-0479">Metal-binding</keyword>
<dbReference type="CDD" id="cd21109">
    <property type="entry name" value="SPASM"/>
    <property type="match status" value="1"/>
</dbReference>
<dbReference type="AlphaFoldDB" id="A0A8S4QIH7"/>
<dbReference type="InterPro" id="IPR023885">
    <property type="entry name" value="4Fe4S-binding_SPASM_dom"/>
</dbReference>
<evidence type="ECO:0000313" key="8">
    <source>
        <dbReference type="Proteomes" id="UP000838756"/>
    </source>
</evidence>
<evidence type="ECO:0000313" key="7">
    <source>
        <dbReference type="EMBL" id="CAH2210415.1"/>
    </source>
</evidence>
<dbReference type="GO" id="GO:0003824">
    <property type="term" value="F:catalytic activity"/>
    <property type="evidence" value="ECO:0007669"/>
    <property type="project" value="InterPro"/>
</dbReference>
<dbReference type="Gene3D" id="3.20.20.70">
    <property type="entry name" value="Aldolase class I"/>
    <property type="match status" value="2"/>
</dbReference>
<evidence type="ECO:0000259" key="6">
    <source>
        <dbReference type="SMART" id="SM00729"/>
    </source>
</evidence>